<dbReference type="InterPro" id="IPR001251">
    <property type="entry name" value="CRAL-TRIO_dom"/>
</dbReference>
<dbReference type="CDD" id="cd00170">
    <property type="entry name" value="SEC14"/>
    <property type="match status" value="1"/>
</dbReference>
<dbReference type="AlphaFoldDB" id="A0A642UYD2"/>
<gene>
    <name evidence="3" type="ORF">TRICI_004833</name>
</gene>
<proteinExistence type="predicted"/>
<dbReference type="Proteomes" id="UP000761534">
    <property type="component" value="Unassembled WGS sequence"/>
</dbReference>
<feature type="region of interest" description="Disordered" evidence="1">
    <location>
        <begin position="259"/>
        <end position="330"/>
    </location>
</feature>
<dbReference type="OrthoDB" id="1434354at2759"/>
<comment type="caution">
    <text evidence="3">The sequence shown here is derived from an EMBL/GenBank/DDBJ whole genome shotgun (WGS) entry which is preliminary data.</text>
</comment>
<keyword evidence="4" id="KW-1185">Reference proteome</keyword>
<sequence>MAITEEEFLNSFPQKYPEGCPEGYPGNLNDSQKAALEKLRAQLKEEGYSERLDDATLLRFLRARKFDVAKAKEMFVNCEKWRVDFGVNTILEDFHYVEKPKVAQYYPQYYHKTDKDGRPIYVEQLGSVKLNEMLKITSQERMLKNLVWEYESFSKYRLPACSRKQGHLVETSCTIMDLKGISLTTASQVYSYVREASNIGQNYYPERMGKFYVINAPFGFSTVFSMIKPFLDPVTVDKIHILGSKYQDELLKQIPAENLPKKFGGKSESPGGVELADDGPWRDEQYIGPEGMAPKAAEAGLGNNTTEIKSNEDASSKTASGATTPQPAAQ</sequence>
<dbReference type="Pfam" id="PF00650">
    <property type="entry name" value="CRAL_TRIO"/>
    <property type="match status" value="1"/>
</dbReference>
<organism evidence="3 4">
    <name type="scientific">Trichomonascus ciferrii</name>
    <dbReference type="NCBI Taxonomy" id="44093"/>
    <lineage>
        <taxon>Eukaryota</taxon>
        <taxon>Fungi</taxon>
        <taxon>Dikarya</taxon>
        <taxon>Ascomycota</taxon>
        <taxon>Saccharomycotina</taxon>
        <taxon>Dipodascomycetes</taxon>
        <taxon>Dipodascales</taxon>
        <taxon>Trichomonascaceae</taxon>
        <taxon>Trichomonascus</taxon>
        <taxon>Trichomonascus ciferrii complex</taxon>
    </lineage>
</organism>
<dbReference type="SMART" id="SM01100">
    <property type="entry name" value="CRAL_TRIO_N"/>
    <property type="match status" value="1"/>
</dbReference>
<evidence type="ECO:0000259" key="2">
    <source>
        <dbReference type="PROSITE" id="PS50191"/>
    </source>
</evidence>
<protein>
    <recommendedName>
        <fullName evidence="2">CRAL-TRIO domain-containing protein</fullName>
    </recommendedName>
</protein>
<dbReference type="SUPFAM" id="SSF52087">
    <property type="entry name" value="CRAL/TRIO domain"/>
    <property type="match status" value="1"/>
</dbReference>
<dbReference type="InterPro" id="IPR036273">
    <property type="entry name" value="CRAL/TRIO_N_dom_sf"/>
</dbReference>
<dbReference type="FunFam" id="3.40.525.10:FF:000011">
    <property type="entry name" value="SEC14 cytosolic factor"/>
    <property type="match status" value="1"/>
</dbReference>
<feature type="compositionally biased region" description="Polar residues" evidence="1">
    <location>
        <begin position="316"/>
        <end position="330"/>
    </location>
</feature>
<dbReference type="PRINTS" id="PR00180">
    <property type="entry name" value="CRETINALDHBP"/>
</dbReference>
<feature type="domain" description="CRAL-TRIO" evidence="2">
    <location>
        <begin position="98"/>
        <end position="271"/>
    </location>
</feature>
<dbReference type="SUPFAM" id="SSF46938">
    <property type="entry name" value="CRAL/TRIO N-terminal domain"/>
    <property type="match status" value="1"/>
</dbReference>
<reference evidence="3" key="1">
    <citation type="journal article" date="2019" name="G3 (Bethesda)">
        <title>Genome Assemblies of Two Rare Opportunistic Yeast Pathogens: Diutina rugosa (syn. Candida rugosa) and Trichomonascus ciferrii (syn. Candida ciferrii).</title>
        <authorList>
            <person name="Mixao V."/>
            <person name="Saus E."/>
            <person name="Hansen A.P."/>
            <person name="Lass-Florl C."/>
            <person name="Gabaldon T."/>
        </authorList>
    </citation>
    <scope>NUCLEOTIDE SEQUENCE</scope>
    <source>
        <strain evidence="3">CBS 4856</strain>
    </source>
</reference>
<dbReference type="PANTHER" id="PTHR45657">
    <property type="entry name" value="CRAL-TRIO DOMAIN-CONTAINING PROTEIN YKL091C-RELATED"/>
    <property type="match status" value="1"/>
</dbReference>
<dbReference type="InterPro" id="IPR011074">
    <property type="entry name" value="CRAL/TRIO_N_dom"/>
</dbReference>
<dbReference type="Pfam" id="PF03765">
    <property type="entry name" value="CRAL_TRIO_N"/>
    <property type="match status" value="1"/>
</dbReference>
<dbReference type="Gene3D" id="1.10.8.20">
    <property type="entry name" value="N-terminal domain of phosphatidylinositol transfer protein sec14p"/>
    <property type="match status" value="1"/>
</dbReference>
<dbReference type="InterPro" id="IPR051026">
    <property type="entry name" value="PI/PC_transfer"/>
</dbReference>
<accession>A0A642UYD2</accession>
<dbReference type="PANTHER" id="PTHR45657:SF1">
    <property type="entry name" value="CRAL-TRIO DOMAIN-CONTAINING PROTEIN YKL091C-RELATED"/>
    <property type="match status" value="1"/>
</dbReference>
<name>A0A642UYD2_9ASCO</name>
<evidence type="ECO:0000313" key="4">
    <source>
        <dbReference type="Proteomes" id="UP000761534"/>
    </source>
</evidence>
<dbReference type="PROSITE" id="PS50191">
    <property type="entry name" value="CRAL_TRIO"/>
    <property type="match status" value="1"/>
</dbReference>
<evidence type="ECO:0000313" key="3">
    <source>
        <dbReference type="EMBL" id="KAA8908082.1"/>
    </source>
</evidence>
<dbReference type="InterPro" id="IPR036865">
    <property type="entry name" value="CRAL-TRIO_dom_sf"/>
</dbReference>
<dbReference type="Gene3D" id="3.40.525.10">
    <property type="entry name" value="CRAL-TRIO lipid binding domain"/>
    <property type="match status" value="1"/>
</dbReference>
<dbReference type="SMART" id="SM00516">
    <property type="entry name" value="SEC14"/>
    <property type="match status" value="1"/>
</dbReference>
<dbReference type="VEuPathDB" id="FungiDB:TRICI_004833"/>
<dbReference type="EMBL" id="SWFS01000371">
    <property type="protein sequence ID" value="KAA8908082.1"/>
    <property type="molecule type" value="Genomic_DNA"/>
</dbReference>
<evidence type="ECO:0000256" key="1">
    <source>
        <dbReference type="SAM" id="MobiDB-lite"/>
    </source>
</evidence>